<dbReference type="EMBL" id="WJQU01000002">
    <property type="protein sequence ID" value="KAJ6640873.1"/>
    <property type="molecule type" value="Genomic_DNA"/>
</dbReference>
<evidence type="ECO:0000256" key="1">
    <source>
        <dbReference type="ARBA" id="ARBA00023157"/>
    </source>
</evidence>
<dbReference type="PROSITE" id="PS50923">
    <property type="entry name" value="SUSHI"/>
    <property type="match status" value="1"/>
</dbReference>
<evidence type="ECO:0000313" key="4">
    <source>
        <dbReference type="EMBL" id="KAJ6640873.1"/>
    </source>
</evidence>
<keyword evidence="5" id="KW-1185">Reference proteome</keyword>
<dbReference type="Proteomes" id="UP001151699">
    <property type="component" value="Chromosome B"/>
</dbReference>
<dbReference type="Gene3D" id="2.10.70.10">
    <property type="entry name" value="Complement Module, domain 1"/>
    <property type="match status" value="1"/>
</dbReference>
<organism evidence="4 5">
    <name type="scientific">Pseudolycoriella hygida</name>
    <dbReference type="NCBI Taxonomy" id="35572"/>
    <lineage>
        <taxon>Eukaryota</taxon>
        <taxon>Metazoa</taxon>
        <taxon>Ecdysozoa</taxon>
        <taxon>Arthropoda</taxon>
        <taxon>Hexapoda</taxon>
        <taxon>Insecta</taxon>
        <taxon>Pterygota</taxon>
        <taxon>Neoptera</taxon>
        <taxon>Endopterygota</taxon>
        <taxon>Diptera</taxon>
        <taxon>Nematocera</taxon>
        <taxon>Sciaroidea</taxon>
        <taxon>Sciaridae</taxon>
        <taxon>Pseudolycoriella</taxon>
    </lineage>
</organism>
<accession>A0A9Q0S1U5</accession>
<dbReference type="CDD" id="cd00033">
    <property type="entry name" value="CCP"/>
    <property type="match status" value="1"/>
</dbReference>
<dbReference type="Pfam" id="PF00084">
    <property type="entry name" value="Sushi"/>
    <property type="match status" value="1"/>
</dbReference>
<protein>
    <submittedName>
        <fullName evidence="4">Complement decay-accelerating factor</fullName>
    </submittedName>
</protein>
<feature type="disulfide bond" evidence="2">
    <location>
        <begin position="40"/>
        <end position="83"/>
    </location>
</feature>
<name>A0A9Q0S1U5_9DIPT</name>
<keyword evidence="1 2" id="KW-1015">Disulfide bond</keyword>
<comment type="caution">
    <text evidence="4">The sequence shown here is derived from an EMBL/GenBank/DDBJ whole genome shotgun (WGS) entry which is preliminary data.</text>
</comment>
<gene>
    <name evidence="4" type="primary">CD55</name>
    <name evidence="4" type="ORF">Bhyg_05806</name>
</gene>
<reference evidence="4" key="1">
    <citation type="submission" date="2022-07" db="EMBL/GenBank/DDBJ databases">
        <authorList>
            <person name="Trinca V."/>
            <person name="Uliana J.V.C."/>
            <person name="Torres T.T."/>
            <person name="Ward R.J."/>
            <person name="Monesi N."/>
        </authorList>
    </citation>
    <scope>NUCLEOTIDE SEQUENCE</scope>
    <source>
        <strain evidence="4">HSMRA1968</strain>
        <tissue evidence="4">Whole embryos</tissue>
    </source>
</reference>
<evidence type="ECO:0000313" key="5">
    <source>
        <dbReference type="Proteomes" id="UP001151699"/>
    </source>
</evidence>
<comment type="caution">
    <text evidence="2">Lacks conserved residue(s) required for the propagation of feature annotation.</text>
</comment>
<sequence>MDQYSIEKNLARIKEQPEQRTRQEFYPGLSINVGSVHTNCFRPPHIENGSTKPLVEDEGDELVSVTYVCNDGFTLQGEAELLCMLETDEWQGEPPTCNPGTTKL</sequence>
<keyword evidence="2" id="KW-0768">Sushi</keyword>
<dbReference type="InterPro" id="IPR000436">
    <property type="entry name" value="Sushi_SCR_CCP_dom"/>
</dbReference>
<dbReference type="AlphaFoldDB" id="A0A9Q0S1U5"/>
<evidence type="ECO:0000256" key="2">
    <source>
        <dbReference type="PROSITE-ProRule" id="PRU00302"/>
    </source>
</evidence>
<dbReference type="OrthoDB" id="6127264at2759"/>
<dbReference type="SUPFAM" id="SSF57535">
    <property type="entry name" value="Complement control module/SCR domain"/>
    <property type="match status" value="1"/>
</dbReference>
<feature type="domain" description="Sushi" evidence="3">
    <location>
        <begin position="38"/>
        <end position="99"/>
    </location>
</feature>
<dbReference type="SMART" id="SM00032">
    <property type="entry name" value="CCP"/>
    <property type="match status" value="1"/>
</dbReference>
<proteinExistence type="predicted"/>
<dbReference type="InterPro" id="IPR035976">
    <property type="entry name" value="Sushi/SCR/CCP_sf"/>
</dbReference>
<evidence type="ECO:0000259" key="3">
    <source>
        <dbReference type="PROSITE" id="PS50923"/>
    </source>
</evidence>